<gene>
    <name evidence="3" type="ORF">SAMN04487996_12455</name>
</gene>
<sequence length="280" mass="31154">MTRIKLPAILLLFIVSKTHAQVGPIRKDFLSPNSKNVLVASHRAVHHELPENSLPAIREAIRLGVDIVEIDVKVSKDGIPMLMHDGKVDRTTTGKGDLETQTFEELRKLRLVSNGKVTEETIPTLEEALQTAKGHILVDLDLKTEHIGKVIEVVKKMDAEDFVFFFDSDYEILSKVDVASGKYMLMPRAYSQAMADSALTRFKAEVIHIDSKFYTPEVTSLIRSKGARVWINALGAPDAEIGKGNGREALKSLTKNGANIIQTDEPEKVIRLLKELGLHR</sequence>
<feature type="chain" id="PRO_5011643756" evidence="1">
    <location>
        <begin position="21"/>
        <end position="280"/>
    </location>
</feature>
<protein>
    <submittedName>
        <fullName evidence="3">Glycerophosphoryl diester phosphodiesterase</fullName>
    </submittedName>
</protein>
<evidence type="ECO:0000256" key="1">
    <source>
        <dbReference type="SAM" id="SignalP"/>
    </source>
</evidence>
<dbReference type="AlphaFoldDB" id="A0A1G7XMS7"/>
<dbReference type="PANTHER" id="PTHR46320:SF1">
    <property type="entry name" value="GLYCEROPHOSPHODIESTER PHOSPHODIESTERASE 1"/>
    <property type="match status" value="1"/>
</dbReference>
<evidence type="ECO:0000313" key="3">
    <source>
        <dbReference type="EMBL" id="SDG85487.1"/>
    </source>
</evidence>
<dbReference type="Pfam" id="PF03009">
    <property type="entry name" value="GDPD"/>
    <property type="match status" value="1"/>
</dbReference>
<dbReference type="GO" id="GO:0005886">
    <property type="term" value="C:plasma membrane"/>
    <property type="evidence" value="ECO:0007669"/>
    <property type="project" value="TreeGrafter"/>
</dbReference>
<dbReference type="SUPFAM" id="SSF51695">
    <property type="entry name" value="PLC-like phosphodiesterases"/>
    <property type="match status" value="1"/>
</dbReference>
<dbReference type="InterPro" id="IPR030395">
    <property type="entry name" value="GP_PDE_dom"/>
</dbReference>
<dbReference type="GO" id="GO:0006580">
    <property type="term" value="P:ethanolamine metabolic process"/>
    <property type="evidence" value="ECO:0007669"/>
    <property type="project" value="TreeGrafter"/>
</dbReference>
<dbReference type="Proteomes" id="UP000198748">
    <property type="component" value="Unassembled WGS sequence"/>
</dbReference>
<dbReference type="EMBL" id="FNAN01000024">
    <property type="protein sequence ID" value="SDG85487.1"/>
    <property type="molecule type" value="Genomic_DNA"/>
</dbReference>
<dbReference type="InterPro" id="IPR017946">
    <property type="entry name" value="PLC-like_Pdiesterase_TIM-brl"/>
</dbReference>
<dbReference type="GO" id="GO:0006644">
    <property type="term" value="P:phospholipid metabolic process"/>
    <property type="evidence" value="ECO:0007669"/>
    <property type="project" value="TreeGrafter"/>
</dbReference>
<dbReference type="PROSITE" id="PS50007">
    <property type="entry name" value="PIPLC_X_DOMAIN"/>
    <property type="match status" value="1"/>
</dbReference>
<dbReference type="PROSITE" id="PS51704">
    <property type="entry name" value="GP_PDE"/>
    <property type="match status" value="1"/>
</dbReference>
<feature type="domain" description="GP-PDE" evidence="2">
    <location>
        <begin position="37"/>
        <end position="273"/>
    </location>
</feature>
<dbReference type="GO" id="GO:0070291">
    <property type="term" value="P:N-acylethanolamine metabolic process"/>
    <property type="evidence" value="ECO:0007669"/>
    <property type="project" value="TreeGrafter"/>
</dbReference>
<name>A0A1G7XMS7_9BACT</name>
<dbReference type="GO" id="GO:0008889">
    <property type="term" value="F:glycerophosphodiester phosphodiesterase activity"/>
    <property type="evidence" value="ECO:0007669"/>
    <property type="project" value="TreeGrafter"/>
</dbReference>
<dbReference type="STRING" id="659014.SAMN04487996_12455"/>
<keyword evidence="1" id="KW-0732">Signal</keyword>
<reference evidence="4" key="1">
    <citation type="submission" date="2016-10" db="EMBL/GenBank/DDBJ databases">
        <authorList>
            <person name="Varghese N."/>
            <person name="Submissions S."/>
        </authorList>
    </citation>
    <scope>NUCLEOTIDE SEQUENCE [LARGE SCALE GENOMIC DNA]</scope>
    <source>
        <strain evidence="4">DSM 25329</strain>
    </source>
</reference>
<evidence type="ECO:0000313" key="4">
    <source>
        <dbReference type="Proteomes" id="UP000198748"/>
    </source>
</evidence>
<dbReference type="PANTHER" id="PTHR46320">
    <property type="entry name" value="GLYCEROPHOSPHODIESTER PHOSPHODIESTERASE 1"/>
    <property type="match status" value="1"/>
</dbReference>
<evidence type="ECO:0000259" key="2">
    <source>
        <dbReference type="PROSITE" id="PS51704"/>
    </source>
</evidence>
<dbReference type="CDD" id="cd08566">
    <property type="entry name" value="GDPD_AtGDE_like"/>
    <property type="match status" value="1"/>
</dbReference>
<organism evidence="3 4">
    <name type="scientific">Dyadobacter soli</name>
    <dbReference type="NCBI Taxonomy" id="659014"/>
    <lineage>
        <taxon>Bacteria</taxon>
        <taxon>Pseudomonadati</taxon>
        <taxon>Bacteroidota</taxon>
        <taxon>Cytophagia</taxon>
        <taxon>Cytophagales</taxon>
        <taxon>Spirosomataceae</taxon>
        <taxon>Dyadobacter</taxon>
    </lineage>
</organism>
<accession>A0A1G7XMS7</accession>
<dbReference type="OrthoDB" id="384721at2"/>
<keyword evidence="4" id="KW-1185">Reference proteome</keyword>
<proteinExistence type="predicted"/>
<feature type="signal peptide" evidence="1">
    <location>
        <begin position="1"/>
        <end position="20"/>
    </location>
</feature>
<dbReference type="Gene3D" id="3.20.20.190">
    <property type="entry name" value="Phosphatidylinositol (PI) phosphodiesterase"/>
    <property type="match status" value="1"/>
</dbReference>
<dbReference type="RefSeq" id="WP_090156954.1">
    <property type="nucleotide sequence ID" value="NZ_FNAN01000024.1"/>
</dbReference>